<gene>
    <name evidence="6" type="ORF">IDM40_14000</name>
</gene>
<dbReference type="PANTHER" id="PTHR43712:SF2">
    <property type="entry name" value="O-METHYLTRANSFERASE CICE"/>
    <property type="match status" value="1"/>
</dbReference>
<dbReference type="GO" id="GO:0032259">
    <property type="term" value="P:methylation"/>
    <property type="evidence" value="ECO:0007669"/>
    <property type="project" value="UniProtKB-KW"/>
</dbReference>
<protein>
    <submittedName>
        <fullName evidence="6">Methyltransferase</fullName>
    </submittedName>
</protein>
<dbReference type="InterPro" id="IPR029063">
    <property type="entry name" value="SAM-dependent_MTases_sf"/>
</dbReference>
<evidence type="ECO:0000256" key="2">
    <source>
        <dbReference type="ARBA" id="ARBA00022679"/>
    </source>
</evidence>
<sequence length="317" mass="33556">MLVHAVSALLDLGVVDLLEDGPRELADLARETGVPAERLTVVLRAVTAAGLVRQPAPGRHELTPAGNHLRRGDALGLRDLFRMCTHGDFFRAWSQLGAAVETGRSPFELQTGRGLFPYLAGRPEESELFRRAMNASAPADVLLRAADLSGAATVADLGGGEGATLAAVLRARPGAAGVLFDLPEVVAGAGPLLRREGVADRCTVVSGDLFEGVPAGADVYVMARVLQNWGPEDAVRILRNVRDAMPETGRLLVVGHLSDDERPDPFVEAIGLSMYVLYGAPPRTRADHEGLFARAGLALHAVHPVPDGASVMDVRRA</sequence>
<accession>A0ABR9P7Y9</accession>
<keyword evidence="7" id="KW-1185">Reference proteome</keyword>
<dbReference type="PROSITE" id="PS51683">
    <property type="entry name" value="SAM_OMT_II"/>
    <property type="match status" value="1"/>
</dbReference>
<feature type="domain" description="O-methyltransferase C-terminal" evidence="4">
    <location>
        <begin position="93"/>
        <end position="297"/>
    </location>
</feature>
<dbReference type="Gene3D" id="1.10.287.1350">
    <property type="match status" value="1"/>
</dbReference>
<dbReference type="InterPro" id="IPR036388">
    <property type="entry name" value="WH-like_DNA-bd_sf"/>
</dbReference>
<evidence type="ECO:0000259" key="4">
    <source>
        <dbReference type="Pfam" id="PF00891"/>
    </source>
</evidence>
<dbReference type="Pfam" id="PF00891">
    <property type="entry name" value="Methyltransf_2"/>
    <property type="match status" value="1"/>
</dbReference>
<dbReference type="InterPro" id="IPR036390">
    <property type="entry name" value="WH_DNA-bd_sf"/>
</dbReference>
<keyword evidence="3" id="KW-0949">S-adenosyl-L-methionine</keyword>
<dbReference type="PIRSF" id="PIRSF005739">
    <property type="entry name" value="O-mtase"/>
    <property type="match status" value="1"/>
</dbReference>
<dbReference type="InterPro" id="IPR016461">
    <property type="entry name" value="COMT-like"/>
</dbReference>
<evidence type="ECO:0000313" key="6">
    <source>
        <dbReference type="EMBL" id="MBE2999810.1"/>
    </source>
</evidence>
<evidence type="ECO:0000313" key="7">
    <source>
        <dbReference type="Proteomes" id="UP000806528"/>
    </source>
</evidence>
<dbReference type="GO" id="GO:0008168">
    <property type="term" value="F:methyltransferase activity"/>
    <property type="evidence" value="ECO:0007669"/>
    <property type="project" value="UniProtKB-KW"/>
</dbReference>
<dbReference type="InterPro" id="IPR012967">
    <property type="entry name" value="COMT_dimerisation"/>
</dbReference>
<reference evidence="6 7" key="1">
    <citation type="submission" date="2020-09" db="EMBL/GenBank/DDBJ databases">
        <title>Diversity and distribution of actinomycetes associated with coral in the coast of Hainan.</title>
        <authorList>
            <person name="Li F."/>
        </authorList>
    </citation>
    <scope>NUCLEOTIDE SEQUENCE [LARGE SCALE GENOMIC DNA]</scope>
    <source>
        <strain evidence="6 7">HNM0947</strain>
    </source>
</reference>
<keyword evidence="2" id="KW-0808">Transferase</keyword>
<dbReference type="Gene3D" id="1.10.10.10">
    <property type="entry name" value="Winged helix-like DNA-binding domain superfamily/Winged helix DNA-binding domain"/>
    <property type="match status" value="1"/>
</dbReference>
<evidence type="ECO:0000256" key="1">
    <source>
        <dbReference type="ARBA" id="ARBA00022603"/>
    </source>
</evidence>
<keyword evidence="1 6" id="KW-0489">Methyltransferase</keyword>
<organism evidence="6 7">
    <name type="scientific">Nocardiopsis coralli</name>
    <dbReference type="NCBI Taxonomy" id="2772213"/>
    <lineage>
        <taxon>Bacteria</taxon>
        <taxon>Bacillati</taxon>
        <taxon>Actinomycetota</taxon>
        <taxon>Actinomycetes</taxon>
        <taxon>Streptosporangiales</taxon>
        <taxon>Nocardiopsidaceae</taxon>
        <taxon>Nocardiopsis</taxon>
    </lineage>
</organism>
<name>A0ABR9P7Y9_9ACTN</name>
<evidence type="ECO:0000256" key="3">
    <source>
        <dbReference type="ARBA" id="ARBA00022691"/>
    </source>
</evidence>
<evidence type="ECO:0000259" key="5">
    <source>
        <dbReference type="Pfam" id="PF08100"/>
    </source>
</evidence>
<proteinExistence type="predicted"/>
<dbReference type="InterPro" id="IPR001077">
    <property type="entry name" value="COMT_C"/>
</dbReference>
<dbReference type="SUPFAM" id="SSF46785">
    <property type="entry name" value="Winged helix' DNA-binding domain"/>
    <property type="match status" value="1"/>
</dbReference>
<dbReference type="EMBL" id="JADBGI010000011">
    <property type="protein sequence ID" value="MBE2999810.1"/>
    <property type="molecule type" value="Genomic_DNA"/>
</dbReference>
<dbReference type="Gene3D" id="3.40.50.150">
    <property type="entry name" value="Vaccinia Virus protein VP39"/>
    <property type="match status" value="1"/>
</dbReference>
<feature type="domain" description="O-methyltransferase dimerisation" evidence="5">
    <location>
        <begin position="5"/>
        <end position="68"/>
    </location>
</feature>
<comment type="caution">
    <text evidence="6">The sequence shown here is derived from an EMBL/GenBank/DDBJ whole genome shotgun (WGS) entry which is preliminary data.</text>
</comment>
<dbReference type="SUPFAM" id="SSF53335">
    <property type="entry name" value="S-adenosyl-L-methionine-dependent methyltransferases"/>
    <property type="match status" value="1"/>
</dbReference>
<dbReference type="Proteomes" id="UP000806528">
    <property type="component" value="Unassembled WGS sequence"/>
</dbReference>
<dbReference type="Pfam" id="PF08100">
    <property type="entry name" value="Dimerisation"/>
    <property type="match status" value="1"/>
</dbReference>
<dbReference type="PANTHER" id="PTHR43712">
    <property type="entry name" value="PUTATIVE (AFU_ORTHOLOGUE AFUA_4G14580)-RELATED"/>
    <property type="match status" value="1"/>
</dbReference>
<dbReference type="CDD" id="cd02440">
    <property type="entry name" value="AdoMet_MTases"/>
    <property type="match status" value="1"/>
</dbReference>